<feature type="active site" description="Proton acceptor" evidence="1">
    <location>
        <position position="29"/>
    </location>
</feature>
<dbReference type="RefSeq" id="WP_183308451.1">
    <property type="nucleotide sequence ID" value="NZ_JACIEP010000015.1"/>
</dbReference>
<evidence type="ECO:0000313" key="4">
    <source>
        <dbReference type="Proteomes" id="UP000555103"/>
    </source>
</evidence>
<dbReference type="Gene3D" id="2.40.320.10">
    <property type="entry name" value="Hypothetical Protein Pfu-838710-001"/>
    <property type="match status" value="1"/>
</dbReference>
<name>A0A840CXY2_9BACT</name>
<protein>
    <submittedName>
        <fullName evidence="3">Adenylate cyclase</fullName>
        <ecNumber evidence="3">4.6.1.1</ecNumber>
    </submittedName>
</protein>
<dbReference type="InterPro" id="IPR023577">
    <property type="entry name" value="CYTH_domain"/>
</dbReference>
<dbReference type="PANTHER" id="PTHR40114">
    <property type="entry name" value="SLR0698 PROTEIN"/>
    <property type="match status" value="1"/>
</dbReference>
<dbReference type="InterPro" id="IPR033469">
    <property type="entry name" value="CYTH-like_dom_sf"/>
</dbReference>
<evidence type="ECO:0000313" key="3">
    <source>
        <dbReference type="EMBL" id="MBB4037615.1"/>
    </source>
</evidence>
<dbReference type="EMBL" id="JACIEP010000015">
    <property type="protein sequence ID" value="MBB4037615.1"/>
    <property type="molecule type" value="Genomic_DNA"/>
</dbReference>
<evidence type="ECO:0000259" key="2">
    <source>
        <dbReference type="PROSITE" id="PS51707"/>
    </source>
</evidence>
<dbReference type="SMART" id="SM01118">
    <property type="entry name" value="CYTH"/>
    <property type="match status" value="1"/>
</dbReference>
<reference evidence="3 4" key="1">
    <citation type="submission" date="2020-08" db="EMBL/GenBank/DDBJ databases">
        <title>Genomic Encyclopedia of Type Strains, Phase IV (KMG-IV): sequencing the most valuable type-strain genomes for metagenomic binning, comparative biology and taxonomic classification.</title>
        <authorList>
            <person name="Goeker M."/>
        </authorList>
    </citation>
    <scope>NUCLEOTIDE SEQUENCE [LARGE SCALE GENOMIC DNA]</scope>
    <source>
        <strain evidence="3 4">DSM 104969</strain>
    </source>
</reference>
<organism evidence="3 4">
    <name type="scientific">Dysgonomonas hofstadii</name>
    <dbReference type="NCBI Taxonomy" id="637886"/>
    <lineage>
        <taxon>Bacteria</taxon>
        <taxon>Pseudomonadati</taxon>
        <taxon>Bacteroidota</taxon>
        <taxon>Bacteroidia</taxon>
        <taxon>Bacteroidales</taxon>
        <taxon>Dysgonomonadaceae</taxon>
        <taxon>Dysgonomonas</taxon>
    </lineage>
</organism>
<keyword evidence="4" id="KW-1185">Reference proteome</keyword>
<accession>A0A840CXY2</accession>
<dbReference type="AlphaFoldDB" id="A0A840CXY2"/>
<comment type="caution">
    <text evidence="3">The sequence shown here is derived from an EMBL/GenBank/DDBJ whole genome shotgun (WGS) entry which is preliminary data.</text>
</comment>
<dbReference type="EC" id="4.6.1.1" evidence="3"/>
<dbReference type="PANTHER" id="PTHR40114:SF1">
    <property type="entry name" value="SLR0698 PROTEIN"/>
    <property type="match status" value="1"/>
</dbReference>
<dbReference type="Pfam" id="PF01928">
    <property type="entry name" value="CYTH"/>
    <property type="match status" value="1"/>
</dbReference>
<feature type="domain" description="CYTH" evidence="2">
    <location>
        <begin position="2"/>
        <end position="149"/>
    </location>
</feature>
<sequence>MALEIERKFLVTGSFKDEAFTYEEIVQGYLSSVAERSVRIRIKGEEAFITVKGMGNESGISRFEWEKEIPIADARELMKLCEPGRIEKIRYYIISGDNTFEVDVFSGENEGLIIAEIELSSEDEIFEKPGWLGEEVTGDKRYYNAALSKNPYREWGGGEL</sequence>
<dbReference type="Proteomes" id="UP000555103">
    <property type="component" value="Unassembled WGS sequence"/>
</dbReference>
<proteinExistence type="predicted"/>
<gene>
    <name evidence="3" type="ORF">GGR21_003535</name>
</gene>
<keyword evidence="3" id="KW-0456">Lyase</keyword>
<evidence type="ECO:0000256" key="1">
    <source>
        <dbReference type="PIRSR" id="PIRSR016487-1"/>
    </source>
</evidence>
<dbReference type="PROSITE" id="PS51707">
    <property type="entry name" value="CYTH"/>
    <property type="match status" value="1"/>
</dbReference>
<dbReference type="CDD" id="cd07891">
    <property type="entry name" value="CYTH-like_CthTTM-like_1"/>
    <property type="match status" value="1"/>
</dbReference>
<dbReference type="SUPFAM" id="SSF55154">
    <property type="entry name" value="CYTH-like phosphatases"/>
    <property type="match status" value="1"/>
</dbReference>
<dbReference type="PIRSF" id="PIRSF016487">
    <property type="entry name" value="CYTH_UCP016487"/>
    <property type="match status" value="1"/>
</dbReference>
<dbReference type="InterPro" id="IPR012042">
    <property type="entry name" value="NeuTTM/CthTTM-like"/>
</dbReference>
<dbReference type="GO" id="GO:0004016">
    <property type="term" value="F:adenylate cyclase activity"/>
    <property type="evidence" value="ECO:0007669"/>
    <property type="project" value="UniProtKB-EC"/>
</dbReference>